<dbReference type="InterPro" id="IPR010982">
    <property type="entry name" value="Lambda_DNA-bd_dom_sf"/>
</dbReference>
<dbReference type="InterPro" id="IPR001387">
    <property type="entry name" value="Cro/C1-type_HTH"/>
</dbReference>
<dbReference type="RefSeq" id="WP_242856703.1">
    <property type="nucleotide sequence ID" value="NZ_CYYV01000009.1"/>
</dbReference>
<dbReference type="SUPFAM" id="SSF47413">
    <property type="entry name" value="lambda repressor-like DNA-binding domains"/>
    <property type="match status" value="1"/>
</dbReference>
<proteinExistence type="predicted"/>
<name>A0A174F348_9FIRM</name>
<dbReference type="Proteomes" id="UP000095706">
    <property type="component" value="Unassembled WGS sequence"/>
</dbReference>
<sequence length="84" mass="10044">MHRKIEETPEREKMLIRLKELRLERGYSMTQAARKIFSHPDTYNRYEKGIREIPLDCLIPLAKLYDCSLDYLVGVSDQPRKYGR</sequence>
<reference evidence="2 3" key="1">
    <citation type="submission" date="2015-09" db="EMBL/GenBank/DDBJ databases">
        <authorList>
            <consortium name="Pathogen Informatics"/>
        </authorList>
    </citation>
    <scope>NUCLEOTIDE SEQUENCE [LARGE SCALE GENOMIC DNA]</scope>
    <source>
        <strain evidence="2 3">2789STDY5608849</strain>
    </source>
</reference>
<dbReference type="GO" id="GO:0003677">
    <property type="term" value="F:DNA binding"/>
    <property type="evidence" value="ECO:0007669"/>
    <property type="project" value="InterPro"/>
</dbReference>
<dbReference type="Pfam" id="PF01381">
    <property type="entry name" value="HTH_3"/>
    <property type="match status" value="1"/>
</dbReference>
<evidence type="ECO:0000259" key="1">
    <source>
        <dbReference type="PROSITE" id="PS50943"/>
    </source>
</evidence>
<dbReference type="AlphaFoldDB" id="A0A174F348"/>
<dbReference type="EMBL" id="CYYV01000009">
    <property type="protein sequence ID" value="CUO44131.1"/>
    <property type="molecule type" value="Genomic_DNA"/>
</dbReference>
<dbReference type="Gene3D" id="1.10.260.40">
    <property type="entry name" value="lambda repressor-like DNA-binding domains"/>
    <property type="match status" value="1"/>
</dbReference>
<feature type="domain" description="HTH cro/C1-type" evidence="1">
    <location>
        <begin position="18"/>
        <end position="72"/>
    </location>
</feature>
<evidence type="ECO:0000313" key="3">
    <source>
        <dbReference type="Proteomes" id="UP000095706"/>
    </source>
</evidence>
<organism evidence="2 3">
    <name type="scientific">Fusicatenibacter saccharivorans</name>
    <dbReference type="NCBI Taxonomy" id="1150298"/>
    <lineage>
        <taxon>Bacteria</taxon>
        <taxon>Bacillati</taxon>
        <taxon>Bacillota</taxon>
        <taxon>Clostridia</taxon>
        <taxon>Lachnospirales</taxon>
        <taxon>Lachnospiraceae</taxon>
        <taxon>Fusicatenibacter</taxon>
    </lineage>
</organism>
<dbReference type="CDD" id="cd00093">
    <property type="entry name" value="HTH_XRE"/>
    <property type="match status" value="1"/>
</dbReference>
<protein>
    <submittedName>
        <fullName evidence="2">HTH-type transcriptional regulator immR</fullName>
    </submittedName>
</protein>
<evidence type="ECO:0000313" key="2">
    <source>
        <dbReference type="EMBL" id="CUO44131.1"/>
    </source>
</evidence>
<accession>A0A174F348</accession>
<dbReference type="SMART" id="SM00530">
    <property type="entry name" value="HTH_XRE"/>
    <property type="match status" value="1"/>
</dbReference>
<dbReference type="PROSITE" id="PS50943">
    <property type="entry name" value="HTH_CROC1"/>
    <property type="match status" value="1"/>
</dbReference>
<gene>
    <name evidence="2" type="primary">immR_2</name>
    <name evidence="2" type="ORF">ERS852406_01971</name>
</gene>